<evidence type="ECO:0000259" key="1">
    <source>
        <dbReference type="PROSITE" id="PS51444"/>
    </source>
</evidence>
<keyword evidence="3" id="KW-1185">Reference proteome</keyword>
<dbReference type="PANTHER" id="PTHR46345">
    <property type="entry name" value="INVERTED FORMIN-2"/>
    <property type="match status" value="1"/>
</dbReference>
<dbReference type="AlphaFoldDB" id="A0A4Z2E0F7"/>
<reference evidence="2 3" key="1">
    <citation type="submission" date="2019-03" db="EMBL/GenBank/DDBJ databases">
        <title>First draft genome of Liparis tanakae, snailfish: a comprehensive survey of snailfish specific genes.</title>
        <authorList>
            <person name="Kim W."/>
            <person name="Song I."/>
            <person name="Jeong J.-H."/>
            <person name="Kim D."/>
            <person name="Kim S."/>
            <person name="Ryu S."/>
            <person name="Song J.Y."/>
            <person name="Lee S.K."/>
        </authorList>
    </citation>
    <scope>NUCLEOTIDE SEQUENCE [LARGE SCALE GENOMIC DNA]</scope>
    <source>
        <tissue evidence="2">Muscle</tissue>
    </source>
</reference>
<dbReference type="Proteomes" id="UP000314294">
    <property type="component" value="Unassembled WGS sequence"/>
</dbReference>
<organism evidence="2 3">
    <name type="scientific">Liparis tanakae</name>
    <name type="common">Tanaka's snailfish</name>
    <dbReference type="NCBI Taxonomy" id="230148"/>
    <lineage>
        <taxon>Eukaryota</taxon>
        <taxon>Metazoa</taxon>
        <taxon>Chordata</taxon>
        <taxon>Craniata</taxon>
        <taxon>Vertebrata</taxon>
        <taxon>Euteleostomi</taxon>
        <taxon>Actinopterygii</taxon>
        <taxon>Neopterygii</taxon>
        <taxon>Teleostei</taxon>
        <taxon>Neoteleostei</taxon>
        <taxon>Acanthomorphata</taxon>
        <taxon>Eupercaria</taxon>
        <taxon>Perciformes</taxon>
        <taxon>Cottioidei</taxon>
        <taxon>Cottales</taxon>
        <taxon>Liparidae</taxon>
        <taxon>Liparis</taxon>
    </lineage>
</organism>
<dbReference type="PANTHER" id="PTHR46345:SF11">
    <property type="entry name" value="FORMIN-J-LIKE"/>
    <property type="match status" value="1"/>
</dbReference>
<feature type="domain" description="FH2" evidence="1">
    <location>
        <begin position="6"/>
        <end position="101"/>
    </location>
</feature>
<dbReference type="PROSITE" id="PS51444">
    <property type="entry name" value="FH2"/>
    <property type="match status" value="1"/>
</dbReference>
<dbReference type="Pfam" id="PF02181">
    <property type="entry name" value="FH2"/>
    <property type="match status" value="1"/>
</dbReference>
<protein>
    <submittedName>
        <fullName evidence="2">FH2 domain-containing protein 1</fullName>
    </submittedName>
</protein>
<sequence length="101" mass="11480">MPGEPGGGGVKKKRRVRSFFWKTIPEDQVRGRSNLWTQAGVQQHYQIDVQTIEELFGQNAKATPTKGAGPRSSFREAKEEVTILDSKRGMNMGIFLKQFRR</sequence>
<accession>A0A4Z2E0F7</accession>
<dbReference type="InterPro" id="IPR015425">
    <property type="entry name" value="FH2_Formin"/>
</dbReference>
<dbReference type="InterPro" id="IPR042201">
    <property type="entry name" value="FH2_Formin_sf"/>
</dbReference>
<evidence type="ECO:0000313" key="3">
    <source>
        <dbReference type="Proteomes" id="UP000314294"/>
    </source>
</evidence>
<dbReference type="EMBL" id="SRLO01023650">
    <property type="protein sequence ID" value="TNN22219.1"/>
    <property type="molecule type" value="Genomic_DNA"/>
</dbReference>
<evidence type="ECO:0000313" key="2">
    <source>
        <dbReference type="EMBL" id="TNN22219.1"/>
    </source>
</evidence>
<comment type="caution">
    <text evidence="2">The sequence shown here is derived from an EMBL/GenBank/DDBJ whole genome shotgun (WGS) entry which is preliminary data.</text>
</comment>
<name>A0A4Z2E0F7_9TELE</name>
<proteinExistence type="predicted"/>
<dbReference type="OrthoDB" id="26518at2759"/>
<gene>
    <name evidence="2" type="primary">Fhdc1_0</name>
    <name evidence="2" type="ORF">EYF80_067667</name>
</gene>
<dbReference type="Gene3D" id="1.20.58.2220">
    <property type="entry name" value="Formin, FH2 domain"/>
    <property type="match status" value="1"/>
</dbReference>
<dbReference type="SUPFAM" id="SSF101447">
    <property type="entry name" value="Formin homology 2 domain (FH2 domain)"/>
    <property type="match status" value="1"/>
</dbReference>